<evidence type="ECO:0000256" key="10">
    <source>
        <dbReference type="ARBA" id="ARBA00022801"/>
    </source>
</evidence>
<dbReference type="EC" id="3.1.26.4" evidence="13"/>
<dbReference type="Gene3D" id="3.30.310.10">
    <property type="entry name" value="TATA-Binding Protein"/>
    <property type="match status" value="1"/>
</dbReference>
<evidence type="ECO:0000256" key="7">
    <source>
        <dbReference type="ARBA" id="ARBA00022722"/>
    </source>
</evidence>
<evidence type="ECO:0000256" key="1">
    <source>
        <dbReference type="ARBA" id="ARBA00000077"/>
    </source>
</evidence>
<reference evidence="15 16" key="1">
    <citation type="submission" date="2018-06" db="EMBL/GenBank/DDBJ databases">
        <title>Draft Genome Sequence of a Novel Marine Bacterium Related to the Verrucomicrobia.</title>
        <authorList>
            <person name="Vosseberg J."/>
            <person name="Martijn J."/>
            <person name="Ettema T.J.G."/>
        </authorList>
    </citation>
    <scope>NUCLEOTIDE SEQUENCE [LARGE SCALE GENOMIC DNA]</scope>
    <source>
        <strain evidence="15">TARA_B100001123</strain>
    </source>
</reference>
<dbReference type="CDD" id="cd06590">
    <property type="entry name" value="RNase_HII_bacteria_HIII_like"/>
    <property type="match status" value="1"/>
</dbReference>
<evidence type="ECO:0000259" key="14">
    <source>
        <dbReference type="PROSITE" id="PS51975"/>
    </source>
</evidence>
<dbReference type="EMBL" id="CP029803">
    <property type="protein sequence ID" value="AWT59330.1"/>
    <property type="molecule type" value="Genomic_DNA"/>
</dbReference>
<keyword evidence="7 12" id="KW-0540">Nuclease</keyword>
<sequence>MKKLEDICDQKGFGYYEVGYSRFAFKSKHDRINIVGYESGKVVIQGKGTEDFVRDVVESEVTGEPRLGYEEFHNPQWFDEHAGLDEAGKGDLFGPLVTACVVADGAMVRAWIEKGVRDSKKMTDSSILRLEKLIKATRGVVVKTAYCRMRKYNELMSKPNANLNRLLAWLHSRSLEDALGVRTVKWGLLDQFSTTPLVQNYLKVKSFKLEAQPRAEVDPVVAAASICARAEFLRQMKGLSENFGETLLKGASSNAKSQAVRIVEKMGDRALGDFAKLHFKTVSEVMNLVRR</sequence>
<evidence type="ECO:0000256" key="13">
    <source>
        <dbReference type="RuleBase" id="RU003515"/>
    </source>
</evidence>
<dbReference type="PROSITE" id="PS51975">
    <property type="entry name" value="RNASE_H_2"/>
    <property type="match status" value="1"/>
</dbReference>
<keyword evidence="11" id="KW-0460">Magnesium</keyword>
<comment type="function">
    <text evidence="3 13">Endonuclease that specifically degrades the RNA of RNA-DNA hybrids.</text>
</comment>
<comment type="cofactor">
    <cofactor evidence="12">
        <name>Mn(2+)</name>
        <dbReference type="ChEBI" id="CHEBI:29035"/>
    </cofactor>
    <cofactor evidence="12">
        <name>Mg(2+)</name>
        <dbReference type="ChEBI" id="CHEBI:18420"/>
    </cofactor>
    <text evidence="12">Manganese or magnesium. Binds 1 divalent metal ion per monomer in the absence of substrate. May bind a second metal ion after substrate binding.</text>
</comment>
<protein>
    <recommendedName>
        <fullName evidence="13">Ribonuclease</fullName>
        <ecNumber evidence="13">3.1.26.4</ecNumber>
    </recommendedName>
</protein>
<proteinExistence type="inferred from homology"/>
<evidence type="ECO:0000256" key="8">
    <source>
        <dbReference type="ARBA" id="ARBA00022723"/>
    </source>
</evidence>
<dbReference type="GO" id="GO:0046872">
    <property type="term" value="F:metal ion binding"/>
    <property type="evidence" value="ECO:0007669"/>
    <property type="project" value="UniProtKB-KW"/>
</dbReference>
<evidence type="ECO:0000313" key="16">
    <source>
        <dbReference type="Proteomes" id="UP000247465"/>
    </source>
</evidence>
<feature type="binding site" evidence="12">
    <location>
        <position position="86"/>
    </location>
    <ligand>
        <name>a divalent metal cation</name>
        <dbReference type="ChEBI" id="CHEBI:60240"/>
    </ligand>
</feature>
<dbReference type="InterPro" id="IPR001352">
    <property type="entry name" value="RNase_HII/HIII"/>
</dbReference>
<dbReference type="GO" id="GO:0006298">
    <property type="term" value="P:mismatch repair"/>
    <property type="evidence" value="ECO:0007669"/>
    <property type="project" value="TreeGrafter"/>
</dbReference>
<feature type="binding site" evidence="12">
    <location>
        <position position="190"/>
    </location>
    <ligand>
        <name>a divalent metal cation</name>
        <dbReference type="ChEBI" id="CHEBI:60240"/>
    </ligand>
</feature>
<dbReference type="GO" id="GO:0004523">
    <property type="term" value="F:RNA-DNA hybrid ribonuclease activity"/>
    <property type="evidence" value="ECO:0007669"/>
    <property type="project" value="UniProtKB-UniRule"/>
</dbReference>
<keyword evidence="10 12" id="KW-0378">Hydrolase</keyword>
<dbReference type="InterPro" id="IPR004641">
    <property type="entry name" value="RNase_HIII"/>
</dbReference>
<evidence type="ECO:0000313" key="15">
    <source>
        <dbReference type="EMBL" id="AWT59330.1"/>
    </source>
</evidence>
<dbReference type="GO" id="GO:0032299">
    <property type="term" value="C:ribonuclease H2 complex"/>
    <property type="evidence" value="ECO:0007669"/>
    <property type="project" value="TreeGrafter"/>
</dbReference>
<evidence type="ECO:0000256" key="5">
    <source>
        <dbReference type="ARBA" id="ARBA00008378"/>
    </source>
</evidence>
<dbReference type="KEGG" id="mtar:DF168_00515"/>
<dbReference type="Proteomes" id="UP000247465">
    <property type="component" value="Chromosome"/>
</dbReference>
<evidence type="ECO:0000256" key="2">
    <source>
        <dbReference type="ARBA" id="ARBA00001946"/>
    </source>
</evidence>
<dbReference type="GO" id="GO:0043137">
    <property type="term" value="P:DNA replication, removal of RNA primer"/>
    <property type="evidence" value="ECO:0007669"/>
    <property type="project" value="TreeGrafter"/>
</dbReference>
<evidence type="ECO:0000256" key="6">
    <source>
        <dbReference type="ARBA" id="ARBA00022490"/>
    </source>
</evidence>
<comment type="similarity">
    <text evidence="5">Belongs to the RNase HII family. RnhC subfamily.</text>
</comment>
<organism evidence="15 16">
    <name type="scientific">Candidatus Moanibacter tarae</name>
    <dbReference type="NCBI Taxonomy" id="2200854"/>
    <lineage>
        <taxon>Bacteria</taxon>
        <taxon>Pseudomonadati</taxon>
        <taxon>Verrucomicrobiota</taxon>
        <taxon>Opitutia</taxon>
        <taxon>Puniceicoccales</taxon>
        <taxon>Puniceicoccales incertae sedis</taxon>
        <taxon>Candidatus Moanibacter</taxon>
    </lineage>
</organism>
<evidence type="ECO:0000256" key="9">
    <source>
        <dbReference type="ARBA" id="ARBA00022759"/>
    </source>
</evidence>
<dbReference type="GO" id="GO:0005737">
    <property type="term" value="C:cytoplasm"/>
    <property type="evidence" value="ECO:0007669"/>
    <property type="project" value="UniProtKB-SubCell"/>
</dbReference>
<dbReference type="InterPro" id="IPR012295">
    <property type="entry name" value="TBP_dom_sf"/>
</dbReference>
<comment type="subcellular location">
    <subcellularLocation>
        <location evidence="4">Cytoplasm</location>
    </subcellularLocation>
</comment>
<dbReference type="SUPFAM" id="SSF53098">
    <property type="entry name" value="Ribonuclease H-like"/>
    <property type="match status" value="1"/>
</dbReference>
<dbReference type="InterPro" id="IPR012337">
    <property type="entry name" value="RNaseH-like_sf"/>
</dbReference>
<dbReference type="Pfam" id="PF01351">
    <property type="entry name" value="RNase_HII"/>
    <property type="match status" value="1"/>
</dbReference>
<evidence type="ECO:0000256" key="12">
    <source>
        <dbReference type="PROSITE-ProRule" id="PRU01319"/>
    </source>
</evidence>
<dbReference type="Gene3D" id="3.30.420.10">
    <property type="entry name" value="Ribonuclease H-like superfamily/Ribonuclease H"/>
    <property type="match status" value="1"/>
</dbReference>
<evidence type="ECO:0000256" key="3">
    <source>
        <dbReference type="ARBA" id="ARBA00004065"/>
    </source>
</evidence>
<dbReference type="PANTHER" id="PTHR10954">
    <property type="entry name" value="RIBONUCLEASE H2 SUBUNIT A"/>
    <property type="match status" value="1"/>
</dbReference>
<dbReference type="GO" id="GO:0003723">
    <property type="term" value="F:RNA binding"/>
    <property type="evidence" value="ECO:0007669"/>
    <property type="project" value="UniProtKB-UniRule"/>
</dbReference>
<keyword evidence="9 12" id="KW-0255">Endonuclease</keyword>
<dbReference type="NCBIfam" id="TIGR00716">
    <property type="entry name" value="rnhC"/>
    <property type="match status" value="1"/>
</dbReference>
<feature type="binding site" evidence="12">
    <location>
        <position position="85"/>
    </location>
    <ligand>
        <name>a divalent metal cation</name>
        <dbReference type="ChEBI" id="CHEBI:60240"/>
    </ligand>
</feature>
<dbReference type="PANTHER" id="PTHR10954:SF23">
    <property type="entry name" value="RIBONUCLEASE"/>
    <property type="match status" value="1"/>
</dbReference>
<dbReference type="InterPro" id="IPR024567">
    <property type="entry name" value="RNase_HII/HIII_dom"/>
</dbReference>
<keyword evidence="8 12" id="KW-0479">Metal-binding</keyword>
<evidence type="ECO:0000256" key="11">
    <source>
        <dbReference type="ARBA" id="ARBA00022842"/>
    </source>
</evidence>
<name>A0A2Z4AKR0_9BACT</name>
<keyword evidence="6" id="KW-0963">Cytoplasm</keyword>
<comment type="cofactor">
    <cofactor evidence="2">
        <name>Mg(2+)</name>
        <dbReference type="ChEBI" id="CHEBI:18420"/>
    </cofactor>
</comment>
<dbReference type="AlphaFoldDB" id="A0A2Z4AKR0"/>
<accession>A0A2Z4AKR0</accession>
<dbReference type="InterPro" id="IPR036397">
    <property type="entry name" value="RNaseH_sf"/>
</dbReference>
<feature type="domain" description="RNase H type-2" evidence="14">
    <location>
        <begin position="79"/>
        <end position="291"/>
    </location>
</feature>
<comment type="catalytic activity">
    <reaction evidence="1 12 13">
        <text>Endonucleolytic cleavage to 5'-phosphomonoester.</text>
        <dbReference type="EC" id="3.1.26.4"/>
    </reaction>
</comment>
<evidence type="ECO:0000256" key="4">
    <source>
        <dbReference type="ARBA" id="ARBA00004496"/>
    </source>
</evidence>
<gene>
    <name evidence="15" type="primary">rnhC</name>
    <name evidence="15" type="ORF">DF168_00515</name>
</gene>